<comment type="caution">
    <text evidence="2">The sequence shown here is derived from an EMBL/GenBank/DDBJ whole genome shotgun (WGS) entry which is preliminary data.</text>
</comment>
<sequence length="171" mass="19450">MSPKLKFFIWKAAKESLPTGANLQHRGVSQATNCVHCNGHETTLHALFLCIFAQRVWSLGPWNEQLDCSNSLSFQNLLVESQTKRNLPSLGVSINLLPWLCWSIWYSRNQLLFQNKSPSPRDTFNRAICLAKEWENAQFPPNSRTPNRLPPVQITSQSNNAIRCNTDAVEI</sequence>
<dbReference type="Proteomes" id="UP000886595">
    <property type="component" value="Unassembled WGS sequence"/>
</dbReference>
<evidence type="ECO:0000313" key="3">
    <source>
        <dbReference type="Proteomes" id="UP000886595"/>
    </source>
</evidence>
<protein>
    <recommendedName>
        <fullName evidence="1">Reverse transcriptase zinc-binding domain-containing protein</fullName>
    </recommendedName>
</protein>
<gene>
    <name evidence="2" type="ORF">Bca52824_003708</name>
</gene>
<reference evidence="2 3" key="1">
    <citation type="submission" date="2020-02" db="EMBL/GenBank/DDBJ databases">
        <authorList>
            <person name="Ma Q."/>
            <person name="Huang Y."/>
            <person name="Song X."/>
            <person name="Pei D."/>
        </authorList>
    </citation>
    <scope>NUCLEOTIDE SEQUENCE [LARGE SCALE GENOMIC DNA]</scope>
    <source>
        <strain evidence="2">Sxm20200214</strain>
        <tissue evidence="2">Leaf</tissue>
    </source>
</reference>
<dbReference type="InterPro" id="IPR026960">
    <property type="entry name" value="RVT-Znf"/>
</dbReference>
<dbReference type="EMBL" id="JAAMPC010000001">
    <property type="protein sequence ID" value="KAG2332528.1"/>
    <property type="molecule type" value="Genomic_DNA"/>
</dbReference>
<accession>A0A8X8BFH3</accession>
<evidence type="ECO:0000259" key="1">
    <source>
        <dbReference type="Pfam" id="PF13966"/>
    </source>
</evidence>
<dbReference type="AlphaFoldDB" id="A0A8X8BFH3"/>
<evidence type="ECO:0000313" key="2">
    <source>
        <dbReference type="EMBL" id="KAG2332528.1"/>
    </source>
</evidence>
<dbReference type="OrthoDB" id="1113349at2759"/>
<dbReference type="Pfam" id="PF13966">
    <property type="entry name" value="zf-RVT"/>
    <property type="match status" value="1"/>
</dbReference>
<feature type="domain" description="Reverse transcriptase zinc-binding" evidence="1">
    <location>
        <begin position="2"/>
        <end position="57"/>
    </location>
</feature>
<organism evidence="2 3">
    <name type="scientific">Brassica carinata</name>
    <name type="common">Ethiopian mustard</name>
    <name type="synonym">Abyssinian cabbage</name>
    <dbReference type="NCBI Taxonomy" id="52824"/>
    <lineage>
        <taxon>Eukaryota</taxon>
        <taxon>Viridiplantae</taxon>
        <taxon>Streptophyta</taxon>
        <taxon>Embryophyta</taxon>
        <taxon>Tracheophyta</taxon>
        <taxon>Spermatophyta</taxon>
        <taxon>Magnoliopsida</taxon>
        <taxon>eudicotyledons</taxon>
        <taxon>Gunneridae</taxon>
        <taxon>Pentapetalae</taxon>
        <taxon>rosids</taxon>
        <taxon>malvids</taxon>
        <taxon>Brassicales</taxon>
        <taxon>Brassicaceae</taxon>
        <taxon>Brassiceae</taxon>
        <taxon>Brassica</taxon>
    </lineage>
</organism>
<proteinExistence type="predicted"/>
<keyword evidence="3" id="KW-1185">Reference proteome</keyword>
<name>A0A8X8BFH3_BRACI</name>